<evidence type="ECO:0000313" key="4">
    <source>
        <dbReference type="Proteomes" id="UP001189429"/>
    </source>
</evidence>
<dbReference type="Pfam" id="PF00397">
    <property type="entry name" value="WW"/>
    <property type="match status" value="1"/>
</dbReference>
<dbReference type="Gene3D" id="2.20.70.10">
    <property type="match status" value="1"/>
</dbReference>
<dbReference type="Proteomes" id="UP001189429">
    <property type="component" value="Unassembled WGS sequence"/>
</dbReference>
<name>A0ABN9XBZ3_9DINO</name>
<dbReference type="CDD" id="cd00201">
    <property type="entry name" value="WW"/>
    <property type="match status" value="1"/>
</dbReference>
<feature type="domain" description="WW" evidence="2">
    <location>
        <begin position="122"/>
        <end position="155"/>
    </location>
</feature>
<feature type="compositionally biased region" description="Low complexity" evidence="1">
    <location>
        <begin position="104"/>
        <end position="116"/>
    </location>
</feature>
<sequence>MKLQMGARAAAPFSAFGGARGGADARGDRNGSAYYEREGRGDRGAPAGGGADRYKGRNENWENDRRDYHSRSSRNDEPAHKRPRTEGSWRDSRAVRSPPRRPASDAAAPRPSAGPATKSRDSGVKPPWEEHFSEEYGLPYYWNKQTGESSWEKPR</sequence>
<feature type="region of interest" description="Disordered" evidence="1">
    <location>
        <begin position="1"/>
        <end position="130"/>
    </location>
</feature>
<dbReference type="InterPro" id="IPR036020">
    <property type="entry name" value="WW_dom_sf"/>
</dbReference>
<dbReference type="PROSITE" id="PS50020">
    <property type="entry name" value="WW_DOMAIN_2"/>
    <property type="match status" value="1"/>
</dbReference>
<dbReference type="SUPFAM" id="SSF51045">
    <property type="entry name" value="WW domain"/>
    <property type="match status" value="1"/>
</dbReference>
<dbReference type="EMBL" id="CAUYUJ010020281">
    <property type="protein sequence ID" value="CAK0897081.1"/>
    <property type="molecule type" value="Genomic_DNA"/>
</dbReference>
<evidence type="ECO:0000259" key="2">
    <source>
        <dbReference type="PROSITE" id="PS50020"/>
    </source>
</evidence>
<accession>A0ABN9XBZ3</accession>
<organism evidence="3 4">
    <name type="scientific">Prorocentrum cordatum</name>
    <dbReference type="NCBI Taxonomy" id="2364126"/>
    <lineage>
        <taxon>Eukaryota</taxon>
        <taxon>Sar</taxon>
        <taxon>Alveolata</taxon>
        <taxon>Dinophyceae</taxon>
        <taxon>Prorocentrales</taxon>
        <taxon>Prorocentraceae</taxon>
        <taxon>Prorocentrum</taxon>
    </lineage>
</organism>
<dbReference type="SMART" id="SM00456">
    <property type="entry name" value="WW"/>
    <property type="match status" value="1"/>
</dbReference>
<feature type="compositionally biased region" description="Low complexity" evidence="1">
    <location>
        <begin position="1"/>
        <end position="17"/>
    </location>
</feature>
<feature type="compositionally biased region" description="Basic and acidic residues" evidence="1">
    <location>
        <begin position="118"/>
        <end position="130"/>
    </location>
</feature>
<reference evidence="3" key="1">
    <citation type="submission" date="2023-10" db="EMBL/GenBank/DDBJ databases">
        <authorList>
            <person name="Chen Y."/>
            <person name="Shah S."/>
            <person name="Dougan E. K."/>
            <person name="Thang M."/>
            <person name="Chan C."/>
        </authorList>
    </citation>
    <scope>NUCLEOTIDE SEQUENCE [LARGE SCALE GENOMIC DNA]</scope>
</reference>
<evidence type="ECO:0000313" key="3">
    <source>
        <dbReference type="EMBL" id="CAK0897081.1"/>
    </source>
</evidence>
<dbReference type="PROSITE" id="PS01159">
    <property type="entry name" value="WW_DOMAIN_1"/>
    <property type="match status" value="1"/>
</dbReference>
<keyword evidence="4" id="KW-1185">Reference proteome</keyword>
<feature type="compositionally biased region" description="Basic and acidic residues" evidence="1">
    <location>
        <begin position="23"/>
        <end position="43"/>
    </location>
</feature>
<evidence type="ECO:0000256" key="1">
    <source>
        <dbReference type="SAM" id="MobiDB-lite"/>
    </source>
</evidence>
<dbReference type="InterPro" id="IPR001202">
    <property type="entry name" value="WW_dom"/>
</dbReference>
<gene>
    <name evidence="3" type="ORF">PCOR1329_LOCUS75363</name>
</gene>
<feature type="compositionally biased region" description="Basic and acidic residues" evidence="1">
    <location>
        <begin position="52"/>
        <end position="94"/>
    </location>
</feature>
<proteinExistence type="predicted"/>
<comment type="caution">
    <text evidence="3">The sequence shown here is derived from an EMBL/GenBank/DDBJ whole genome shotgun (WGS) entry which is preliminary data.</text>
</comment>
<protein>
    <recommendedName>
        <fullName evidence="2">WW domain-containing protein</fullName>
    </recommendedName>
</protein>